<name>A0ABQ8ZQB9_9ROSI</name>
<protein>
    <submittedName>
        <fullName evidence="2">Uncharacterized protein</fullName>
    </submittedName>
</protein>
<keyword evidence="1" id="KW-1133">Transmembrane helix</keyword>
<reference evidence="2" key="2">
    <citation type="journal article" date="2023" name="Int. J. Mol. Sci.">
        <title>De Novo Assembly and Annotation of 11 Diverse Shrub Willow (Salix) Genomes Reveals Novel Gene Organization in Sex-Linked Regions.</title>
        <authorList>
            <person name="Hyden B."/>
            <person name="Feng K."/>
            <person name="Yates T.B."/>
            <person name="Jawdy S."/>
            <person name="Cereghino C."/>
            <person name="Smart L.B."/>
            <person name="Muchero W."/>
        </authorList>
    </citation>
    <scope>NUCLEOTIDE SEQUENCE</scope>
    <source>
        <tissue evidence="2">Shoot tip</tissue>
    </source>
</reference>
<sequence>MVLALTEEENLENAVLLHVLYVIPVVAWLAGNKWYRDRSDTAVDRYGKKETSPKHSLKVIEKARSPPMVIKLPVPHNREKAQTHKEIDTIVKINMDTTVNYHVLLKVNQVVSVGEEERVGEPHVRGDAVHVFAISHVQANRSFDKRLKIEFPSDLEHT</sequence>
<keyword evidence="1" id="KW-0472">Membrane</keyword>
<evidence type="ECO:0000313" key="2">
    <source>
        <dbReference type="EMBL" id="KAJ6304108.1"/>
    </source>
</evidence>
<accession>A0ABQ8ZQB9</accession>
<organism evidence="2 3">
    <name type="scientific">Salix suchowensis</name>
    <dbReference type="NCBI Taxonomy" id="1278906"/>
    <lineage>
        <taxon>Eukaryota</taxon>
        <taxon>Viridiplantae</taxon>
        <taxon>Streptophyta</taxon>
        <taxon>Embryophyta</taxon>
        <taxon>Tracheophyta</taxon>
        <taxon>Spermatophyta</taxon>
        <taxon>Magnoliopsida</taxon>
        <taxon>eudicotyledons</taxon>
        <taxon>Gunneridae</taxon>
        <taxon>Pentapetalae</taxon>
        <taxon>rosids</taxon>
        <taxon>fabids</taxon>
        <taxon>Malpighiales</taxon>
        <taxon>Salicaceae</taxon>
        <taxon>Saliceae</taxon>
        <taxon>Salix</taxon>
    </lineage>
</organism>
<feature type="transmembrane region" description="Helical" evidence="1">
    <location>
        <begin position="15"/>
        <end position="35"/>
    </location>
</feature>
<proteinExistence type="predicted"/>
<reference evidence="2" key="1">
    <citation type="submission" date="2022-10" db="EMBL/GenBank/DDBJ databases">
        <authorList>
            <person name="Hyden B.L."/>
            <person name="Feng K."/>
            <person name="Yates T."/>
            <person name="Jawdy S."/>
            <person name="Smart L.B."/>
            <person name="Muchero W."/>
        </authorList>
    </citation>
    <scope>NUCLEOTIDE SEQUENCE</scope>
    <source>
        <tissue evidence="2">Shoot tip</tissue>
    </source>
</reference>
<keyword evidence="3" id="KW-1185">Reference proteome</keyword>
<evidence type="ECO:0000256" key="1">
    <source>
        <dbReference type="SAM" id="Phobius"/>
    </source>
</evidence>
<gene>
    <name evidence="2" type="ORF">OIU77_017898</name>
</gene>
<dbReference type="EMBL" id="JAPFFI010000027">
    <property type="protein sequence ID" value="KAJ6304108.1"/>
    <property type="molecule type" value="Genomic_DNA"/>
</dbReference>
<evidence type="ECO:0000313" key="3">
    <source>
        <dbReference type="Proteomes" id="UP001141253"/>
    </source>
</evidence>
<comment type="caution">
    <text evidence="2">The sequence shown here is derived from an EMBL/GenBank/DDBJ whole genome shotgun (WGS) entry which is preliminary data.</text>
</comment>
<dbReference type="Proteomes" id="UP001141253">
    <property type="component" value="Chromosome 16"/>
</dbReference>
<keyword evidence="1" id="KW-0812">Transmembrane</keyword>